<gene>
    <name evidence="1" type="ORF">SMN809_LOCUS49401</name>
</gene>
<feature type="non-terminal residue" evidence="1">
    <location>
        <position position="68"/>
    </location>
</feature>
<evidence type="ECO:0000313" key="2">
    <source>
        <dbReference type="Proteomes" id="UP000676336"/>
    </source>
</evidence>
<evidence type="ECO:0000313" key="1">
    <source>
        <dbReference type="EMBL" id="CAF4851113.1"/>
    </source>
</evidence>
<name>A0A8S3BRD7_9BILA</name>
<reference evidence="1" key="1">
    <citation type="submission" date="2021-02" db="EMBL/GenBank/DDBJ databases">
        <authorList>
            <person name="Nowell W R."/>
        </authorList>
    </citation>
    <scope>NUCLEOTIDE SEQUENCE</scope>
</reference>
<organism evidence="1 2">
    <name type="scientific">Rotaria magnacalcarata</name>
    <dbReference type="NCBI Taxonomy" id="392030"/>
    <lineage>
        <taxon>Eukaryota</taxon>
        <taxon>Metazoa</taxon>
        <taxon>Spiralia</taxon>
        <taxon>Gnathifera</taxon>
        <taxon>Rotifera</taxon>
        <taxon>Eurotatoria</taxon>
        <taxon>Bdelloidea</taxon>
        <taxon>Philodinida</taxon>
        <taxon>Philodinidae</taxon>
        <taxon>Rotaria</taxon>
    </lineage>
</organism>
<accession>A0A8S3BRD7</accession>
<comment type="caution">
    <text evidence="1">The sequence shown here is derived from an EMBL/GenBank/DDBJ whole genome shotgun (WGS) entry which is preliminary data.</text>
</comment>
<protein>
    <submittedName>
        <fullName evidence="1">Uncharacterized protein</fullName>
    </submittedName>
</protein>
<dbReference type="Proteomes" id="UP000676336">
    <property type="component" value="Unassembled WGS sequence"/>
</dbReference>
<dbReference type="AlphaFoldDB" id="A0A8S3BRD7"/>
<sequence>MGGFIHYGILPSSYQTLLQDIYTDLQLKLHTEYKLALSERKVFWINIWQRTGKKTGLMVEFDQSRQLD</sequence>
<proteinExistence type="predicted"/>
<dbReference type="EMBL" id="CAJOBI010161051">
    <property type="protein sequence ID" value="CAF4851113.1"/>
    <property type="molecule type" value="Genomic_DNA"/>
</dbReference>